<feature type="region of interest" description="Disordered" evidence="1">
    <location>
        <begin position="50"/>
        <end position="72"/>
    </location>
</feature>
<evidence type="ECO:0000256" key="1">
    <source>
        <dbReference type="SAM" id="MobiDB-lite"/>
    </source>
</evidence>
<keyword evidence="3" id="KW-1185">Reference proteome</keyword>
<dbReference type="EMBL" id="BAABIW010000028">
    <property type="protein sequence ID" value="GAA5035540.1"/>
    <property type="molecule type" value="Genomic_DNA"/>
</dbReference>
<dbReference type="SUPFAM" id="SSF53335">
    <property type="entry name" value="S-adenosyl-L-methionine-dependent methyltransferases"/>
    <property type="match status" value="1"/>
</dbReference>
<dbReference type="GO" id="GO:0032259">
    <property type="term" value="P:methylation"/>
    <property type="evidence" value="ECO:0007669"/>
    <property type="project" value="UniProtKB-KW"/>
</dbReference>
<gene>
    <name evidence="2" type="ORF">GCM10023258_37550</name>
</gene>
<dbReference type="InterPro" id="IPR029063">
    <property type="entry name" value="SAM-dependent_MTases_sf"/>
</dbReference>
<comment type="caution">
    <text evidence="2">The sequence shown here is derived from an EMBL/GenBank/DDBJ whole genome shotgun (WGS) entry which is preliminary data.</text>
</comment>
<sequence length="272" mass="29256">MTDTQPAREAVPEAFDDVADRYDLMVGLSPGYHRQLRSSATLLVDAVRASTAGTDPPEPPGPTDPAGPELPRHYLDLGCGSGASTAALVRAALAGDEDGAARPLVLGVDGSAGMLASARTKRWPDGVSFAQGRAEALADQPELGPARRAGGLDGVLAAYLVRNVPDRDAVLRSIRQELRPGGVLVVHDYSVRGRPVSTLVWTLVCWGVIIPLGWLTSRRTGLYRYLWRSVLRMDSTAELEQRLRRAGFEQVRTVPVGGWQRGQVHRVVGRAP</sequence>
<dbReference type="PANTHER" id="PTHR43591">
    <property type="entry name" value="METHYLTRANSFERASE"/>
    <property type="match status" value="1"/>
</dbReference>
<reference evidence="3" key="1">
    <citation type="journal article" date="2019" name="Int. J. Syst. Evol. Microbiol.">
        <title>The Global Catalogue of Microorganisms (GCM) 10K type strain sequencing project: providing services to taxonomists for standard genome sequencing and annotation.</title>
        <authorList>
            <consortium name="The Broad Institute Genomics Platform"/>
            <consortium name="The Broad Institute Genome Sequencing Center for Infectious Disease"/>
            <person name="Wu L."/>
            <person name="Ma J."/>
        </authorList>
    </citation>
    <scope>NUCLEOTIDE SEQUENCE [LARGE SCALE GENOMIC DNA]</scope>
    <source>
        <strain evidence="3">JCM 17687</strain>
    </source>
</reference>
<evidence type="ECO:0000313" key="3">
    <source>
        <dbReference type="Proteomes" id="UP001500427"/>
    </source>
</evidence>
<dbReference type="Pfam" id="PF01209">
    <property type="entry name" value="Ubie_methyltran"/>
    <property type="match status" value="1"/>
</dbReference>
<evidence type="ECO:0000313" key="2">
    <source>
        <dbReference type="EMBL" id="GAA5035540.1"/>
    </source>
</evidence>
<protein>
    <submittedName>
        <fullName evidence="2">Class I SAM-dependent methyltransferase</fullName>
    </submittedName>
</protein>
<dbReference type="RefSeq" id="WP_345509056.1">
    <property type="nucleotide sequence ID" value="NZ_BAABIW010000028.1"/>
</dbReference>
<name>A0ABP9JND7_9MICO</name>
<dbReference type="Proteomes" id="UP001500427">
    <property type="component" value="Unassembled WGS sequence"/>
</dbReference>
<proteinExistence type="predicted"/>
<dbReference type="PANTHER" id="PTHR43591:SF24">
    <property type="entry name" value="2-METHOXY-6-POLYPRENYL-1,4-BENZOQUINOL METHYLASE, MITOCHONDRIAL"/>
    <property type="match status" value="1"/>
</dbReference>
<keyword evidence="2" id="KW-0808">Transferase</keyword>
<dbReference type="CDD" id="cd02440">
    <property type="entry name" value="AdoMet_MTases"/>
    <property type="match status" value="1"/>
</dbReference>
<accession>A0ABP9JND7</accession>
<organism evidence="2 3">
    <name type="scientific">Terrabacter aeriphilus</name>
    <dbReference type="NCBI Taxonomy" id="515662"/>
    <lineage>
        <taxon>Bacteria</taxon>
        <taxon>Bacillati</taxon>
        <taxon>Actinomycetota</taxon>
        <taxon>Actinomycetes</taxon>
        <taxon>Micrococcales</taxon>
        <taxon>Intrasporangiaceae</taxon>
        <taxon>Terrabacter</taxon>
    </lineage>
</organism>
<keyword evidence="2" id="KW-0489">Methyltransferase</keyword>
<dbReference type="GO" id="GO:0008168">
    <property type="term" value="F:methyltransferase activity"/>
    <property type="evidence" value="ECO:0007669"/>
    <property type="project" value="UniProtKB-KW"/>
</dbReference>
<dbReference type="Gene3D" id="3.40.50.150">
    <property type="entry name" value="Vaccinia Virus protein VP39"/>
    <property type="match status" value="1"/>
</dbReference>
<feature type="compositionally biased region" description="Pro residues" evidence="1">
    <location>
        <begin position="56"/>
        <end position="65"/>
    </location>
</feature>